<feature type="transmembrane region" description="Helical" evidence="1">
    <location>
        <begin position="264"/>
        <end position="285"/>
    </location>
</feature>
<keyword evidence="1" id="KW-0812">Transmembrane</keyword>
<keyword evidence="3" id="KW-1185">Reference proteome</keyword>
<dbReference type="EMBL" id="CATQJA010001508">
    <property type="protein sequence ID" value="CAJ0567585.1"/>
    <property type="molecule type" value="Genomic_DNA"/>
</dbReference>
<sequence length="295" mass="32584">MDNPLSGMDLGLEALKGLKVEEIVEIIRLVISILEEHFRRKGEAESVQRSQSVSSASQLTPARKNLEKWLLRQMDVCVRILADFVEACQANFPTWATYAKWAAMAGVTGVALVYGPGWVRGAMNMGTSSMTDLLQGFDLSTAAFKLLTAAEMLKTIEEIKQRLQDRFFADAKKAGEQQSQGVDSEMKLVTAQQGFEQYLLDLLNFYLDIFERVLHIGAMAGHADCCAVLVGVSSFRGILVPLSAKLLAWFTEKCQENFASIVEYGTWALVAGTVGAALWGGYTLLGVMNKRRRNQ</sequence>
<reference evidence="2" key="1">
    <citation type="submission" date="2023-06" db="EMBL/GenBank/DDBJ databases">
        <authorList>
            <person name="Delattre M."/>
        </authorList>
    </citation>
    <scope>NUCLEOTIDE SEQUENCE</scope>
    <source>
        <strain evidence="2">AF72</strain>
    </source>
</reference>
<comment type="caution">
    <text evidence="2">The sequence shown here is derived from an EMBL/GenBank/DDBJ whole genome shotgun (WGS) entry which is preliminary data.</text>
</comment>
<keyword evidence="1" id="KW-1133">Transmembrane helix</keyword>
<evidence type="ECO:0000256" key="1">
    <source>
        <dbReference type="SAM" id="Phobius"/>
    </source>
</evidence>
<protein>
    <submittedName>
        <fullName evidence="2">Uncharacterized protein</fullName>
    </submittedName>
</protein>
<accession>A0AA36CFW5</accession>
<evidence type="ECO:0000313" key="3">
    <source>
        <dbReference type="Proteomes" id="UP001177023"/>
    </source>
</evidence>
<evidence type="ECO:0000313" key="2">
    <source>
        <dbReference type="EMBL" id="CAJ0567585.1"/>
    </source>
</evidence>
<dbReference type="AlphaFoldDB" id="A0AA36CFW5"/>
<dbReference type="Proteomes" id="UP001177023">
    <property type="component" value="Unassembled WGS sequence"/>
</dbReference>
<keyword evidence="1" id="KW-0472">Membrane</keyword>
<name>A0AA36CFW5_9BILA</name>
<gene>
    <name evidence="2" type="ORF">MSPICULIGERA_LOCUS6133</name>
</gene>
<proteinExistence type="predicted"/>
<feature type="non-terminal residue" evidence="2">
    <location>
        <position position="1"/>
    </location>
</feature>
<organism evidence="2 3">
    <name type="scientific">Mesorhabditis spiculigera</name>
    <dbReference type="NCBI Taxonomy" id="96644"/>
    <lineage>
        <taxon>Eukaryota</taxon>
        <taxon>Metazoa</taxon>
        <taxon>Ecdysozoa</taxon>
        <taxon>Nematoda</taxon>
        <taxon>Chromadorea</taxon>
        <taxon>Rhabditida</taxon>
        <taxon>Rhabditina</taxon>
        <taxon>Rhabditomorpha</taxon>
        <taxon>Rhabditoidea</taxon>
        <taxon>Rhabditidae</taxon>
        <taxon>Mesorhabditinae</taxon>
        <taxon>Mesorhabditis</taxon>
    </lineage>
</organism>